<dbReference type="EMBL" id="WIXE01006915">
    <property type="protein sequence ID" value="KAK5980867.1"/>
    <property type="molecule type" value="Genomic_DNA"/>
</dbReference>
<gene>
    <name evidence="2" type="ORF">GCK32_016853</name>
</gene>
<keyword evidence="3" id="KW-1185">Reference proteome</keyword>
<organism evidence="2 3">
    <name type="scientific">Trichostrongylus colubriformis</name>
    <name type="common">Black scour worm</name>
    <dbReference type="NCBI Taxonomy" id="6319"/>
    <lineage>
        <taxon>Eukaryota</taxon>
        <taxon>Metazoa</taxon>
        <taxon>Ecdysozoa</taxon>
        <taxon>Nematoda</taxon>
        <taxon>Chromadorea</taxon>
        <taxon>Rhabditida</taxon>
        <taxon>Rhabditina</taxon>
        <taxon>Rhabditomorpha</taxon>
        <taxon>Strongyloidea</taxon>
        <taxon>Trichostrongylidae</taxon>
        <taxon>Trichostrongylus</taxon>
    </lineage>
</organism>
<comment type="caution">
    <text evidence="2">The sequence shown here is derived from an EMBL/GenBank/DDBJ whole genome shotgun (WGS) entry which is preliminary data.</text>
</comment>
<evidence type="ECO:0000256" key="1">
    <source>
        <dbReference type="SAM" id="MobiDB-lite"/>
    </source>
</evidence>
<feature type="compositionally biased region" description="Basic and acidic residues" evidence="1">
    <location>
        <begin position="56"/>
        <end position="72"/>
    </location>
</feature>
<feature type="region of interest" description="Disordered" evidence="1">
    <location>
        <begin position="46"/>
        <end position="73"/>
    </location>
</feature>
<name>A0AAN8ITE9_TRICO</name>
<accession>A0AAN8ITE9</accession>
<reference evidence="2 3" key="1">
    <citation type="submission" date="2019-10" db="EMBL/GenBank/DDBJ databases">
        <title>Assembly and Annotation for the nematode Trichostrongylus colubriformis.</title>
        <authorList>
            <person name="Martin J."/>
        </authorList>
    </citation>
    <scope>NUCLEOTIDE SEQUENCE [LARGE SCALE GENOMIC DNA]</scope>
    <source>
        <strain evidence="2">G859</strain>
        <tissue evidence="2">Whole worm</tissue>
    </source>
</reference>
<evidence type="ECO:0000313" key="2">
    <source>
        <dbReference type="EMBL" id="KAK5980867.1"/>
    </source>
</evidence>
<proteinExistence type="predicted"/>
<dbReference type="Proteomes" id="UP001331761">
    <property type="component" value="Unassembled WGS sequence"/>
</dbReference>
<dbReference type="AlphaFoldDB" id="A0AAN8ITE9"/>
<sequence>MGFKNAYPAGSAPGTGSGGAGFWTGAGLGALGGYLFGRNTGGSSGIFGSSRGTRPTNERFMRDSGFDDHDADQPSTSFMRESTGWLWWHKTPIELLETDVSFVISSGLYIILYLSSSASSATLGSLFLRFLDLPAAEKRIGELVTKMKVYCLAQYSAGSAVRDFCYHSVF</sequence>
<protein>
    <submittedName>
        <fullName evidence="2">Uncharacterized protein</fullName>
    </submittedName>
</protein>
<evidence type="ECO:0000313" key="3">
    <source>
        <dbReference type="Proteomes" id="UP001331761"/>
    </source>
</evidence>